<name>A0ABQ8PD10_9CRYT</name>
<dbReference type="PANTHER" id="PTHR12507">
    <property type="entry name" value="REDUCED GROWTH PHENOTYPE 1 RGP1, YEAST -RELATED"/>
    <property type="match status" value="1"/>
</dbReference>
<proteinExistence type="predicted"/>
<evidence type="ECO:0000313" key="2">
    <source>
        <dbReference type="Proteomes" id="UP001071777"/>
    </source>
</evidence>
<evidence type="ECO:0000313" key="1">
    <source>
        <dbReference type="EMBL" id="KAJ1614330.1"/>
    </source>
</evidence>
<accession>A0ABQ8PD10</accession>
<keyword evidence="2" id="KW-1185">Reference proteome</keyword>
<organism evidence="1 2">
    <name type="scientific">Cryptosporidium canis</name>
    <dbReference type="NCBI Taxonomy" id="195482"/>
    <lineage>
        <taxon>Eukaryota</taxon>
        <taxon>Sar</taxon>
        <taxon>Alveolata</taxon>
        <taxon>Apicomplexa</taxon>
        <taxon>Conoidasida</taxon>
        <taxon>Coccidia</taxon>
        <taxon>Eucoccidiorida</taxon>
        <taxon>Eimeriorina</taxon>
        <taxon>Cryptosporidiidae</taxon>
        <taxon>Cryptosporidium</taxon>
    </lineage>
</organism>
<protein>
    <submittedName>
        <fullName evidence="1">Uncharacterized protein</fullName>
    </submittedName>
</protein>
<dbReference type="Pfam" id="PF08737">
    <property type="entry name" value="Rgp1"/>
    <property type="match status" value="1"/>
</dbReference>
<dbReference type="EMBL" id="JAPCXB010000024">
    <property type="protein sequence ID" value="KAJ1614330.1"/>
    <property type="molecule type" value="Genomic_DNA"/>
</dbReference>
<sequence>MLQSTSVSSDSIKYTVQIYFDQPYYFSSEKITCSLKVFYEKLNQEGDTLLQHELLDYITVQLFGYASFSNEFLEYLNSNRNHSKPSINQLFNNLFSIRTRLDLLGISGKQNNQKNKPIFVSNPYILASDVRISKPKGEIGTFLYTCFLPPFIPPTFNGKLISFNYVALVTIGINNKSHLDSSNQLFNLEPPPSGNISPIIQKKLKFNIKCLGPHPRSSGLLFLPIRKINSYHPITSLNTDSYHSPTTEDLSSALVHSCQDRPTQILHQLNNIFQRRSDCLKTLSSQNDSSNSKMRFFELHDHANIYSILNSGPKSLLEVYWENEISSLFAPKLDKNTQATPLNHHESLSINYKGQLVAACKISNMSSWSSSKPIIIHLDFSGSHWKTQEVQIKIKRTEAFRQNQPDMDDLQNQTIIYHYKKCTLWDLEFSHQVCPLSSFLIPPFESETFCTYYQLSLDFFIYNTEKKLKIVNFLDVNRFPNLIKLSWNSPPITYLGQSQNLNLQTTCNIDNLPEISSPFHPIISILPFNNNCTSKSVDF</sequence>
<gene>
    <name evidence="1" type="ORF">OJ252_675</name>
</gene>
<reference evidence="1" key="1">
    <citation type="submission" date="2022-10" db="EMBL/GenBank/DDBJ databases">
        <title>Adaptive evolution leads to modifications in subtelomeric GC content in a zoonotic Cryptosporidium species.</title>
        <authorList>
            <person name="Li J."/>
            <person name="Feng Y."/>
            <person name="Xiao L."/>
        </authorList>
    </citation>
    <scope>NUCLEOTIDE SEQUENCE</scope>
    <source>
        <strain evidence="1">25894</strain>
    </source>
</reference>
<dbReference type="Proteomes" id="UP001071777">
    <property type="component" value="Unassembled WGS sequence"/>
</dbReference>
<dbReference type="InterPro" id="IPR014848">
    <property type="entry name" value="Rgp1"/>
</dbReference>
<comment type="caution">
    <text evidence="1">The sequence shown here is derived from an EMBL/GenBank/DDBJ whole genome shotgun (WGS) entry which is preliminary data.</text>
</comment>